<organism evidence="1 2">
    <name type="scientific">Spirodela intermedia</name>
    <name type="common">Intermediate duckweed</name>
    <dbReference type="NCBI Taxonomy" id="51605"/>
    <lineage>
        <taxon>Eukaryota</taxon>
        <taxon>Viridiplantae</taxon>
        <taxon>Streptophyta</taxon>
        <taxon>Embryophyta</taxon>
        <taxon>Tracheophyta</taxon>
        <taxon>Spermatophyta</taxon>
        <taxon>Magnoliopsida</taxon>
        <taxon>Liliopsida</taxon>
        <taxon>Araceae</taxon>
        <taxon>Lemnoideae</taxon>
        <taxon>Spirodela</taxon>
    </lineage>
</organism>
<gene>
    <name evidence="1" type="ORF">SI8410_12016525</name>
</gene>
<proteinExistence type="predicted"/>
<reference evidence="1" key="1">
    <citation type="submission" date="2020-02" db="EMBL/GenBank/DDBJ databases">
        <authorList>
            <person name="Scholz U."/>
            <person name="Mascher M."/>
            <person name="Fiebig A."/>
        </authorList>
    </citation>
    <scope>NUCLEOTIDE SEQUENCE</scope>
</reference>
<dbReference type="AlphaFoldDB" id="A0A7I8L714"/>
<accession>A0A7I8L714</accession>
<sequence>MAVASVTPYPRICFLFEAEGKGYKGILFSSIFSSCNFFILKPYINRFFACSSANSALASTGADRWESRLFECFLKLGFLSGKTFHNSVEITVS</sequence>
<dbReference type="EMBL" id="LR746275">
    <property type="protein sequence ID" value="CAA7405847.1"/>
    <property type="molecule type" value="Genomic_DNA"/>
</dbReference>
<dbReference type="Proteomes" id="UP000663760">
    <property type="component" value="Chromosome 12"/>
</dbReference>
<protein>
    <submittedName>
        <fullName evidence="1">Uncharacterized protein</fullName>
    </submittedName>
</protein>
<keyword evidence="2" id="KW-1185">Reference proteome</keyword>
<evidence type="ECO:0000313" key="1">
    <source>
        <dbReference type="EMBL" id="CAA7405847.1"/>
    </source>
</evidence>
<evidence type="ECO:0000313" key="2">
    <source>
        <dbReference type="Proteomes" id="UP000663760"/>
    </source>
</evidence>
<name>A0A7I8L714_SPIIN</name>